<proteinExistence type="predicted"/>
<name>A0AAV2ENZ2_9ROSI</name>
<feature type="region of interest" description="Disordered" evidence="1">
    <location>
        <begin position="1"/>
        <end position="32"/>
    </location>
</feature>
<sequence length="221" mass="24256">MEVTKRRKTGRKCLSESRRKSPPATKTSPKLAQNRGIGRFGCRKSGFVVGLVKKLPKVAEKIEKRWVLRGFLARAEDSGEWFWFSDHNGRAVHINRPCLGCTGMGARPCKAGFCPCSRHGLAEEKRTTVHLAHMAVPSLPRARTAKGEYPHGHARHYGARARRTARPGQAHGRAISAFGRALLAESSHDQGGCPHGRASCGPGRATCWSPEINLFSLKNDT</sequence>
<dbReference type="EMBL" id="OZ034818">
    <property type="protein sequence ID" value="CAL1387656.1"/>
    <property type="molecule type" value="Genomic_DNA"/>
</dbReference>
<dbReference type="Proteomes" id="UP001497516">
    <property type="component" value="Chromosome 5"/>
</dbReference>
<evidence type="ECO:0000313" key="2">
    <source>
        <dbReference type="EMBL" id="CAL1387656.1"/>
    </source>
</evidence>
<evidence type="ECO:0000256" key="1">
    <source>
        <dbReference type="SAM" id="MobiDB-lite"/>
    </source>
</evidence>
<evidence type="ECO:0000313" key="3">
    <source>
        <dbReference type="Proteomes" id="UP001497516"/>
    </source>
</evidence>
<accession>A0AAV2ENZ2</accession>
<organism evidence="2 3">
    <name type="scientific">Linum trigynum</name>
    <dbReference type="NCBI Taxonomy" id="586398"/>
    <lineage>
        <taxon>Eukaryota</taxon>
        <taxon>Viridiplantae</taxon>
        <taxon>Streptophyta</taxon>
        <taxon>Embryophyta</taxon>
        <taxon>Tracheophyta</taxon>
        <taxon>Spermatophyta</taxon>
        <taxon>Magnoliopsida</taxon>
        <taxon>eudicotyledons</taxon>
        <taxon>Gunneridae</taxon>
        <taxon>Pentapetalae</taxon>
        <taxon>rosids</taxon>
        <taxon>fabids</taxon>
        <taxon>Malpighiales</taxon>
        <taxon>Linaceae</taxon>
        <taxon>Linum</taxon>
    </lineage>
</organism>
<reference evidence="2 3" key="1">
    <citation type="submission" date="2024-04" db="EMBL/GenBank/DDBJ databases">
        <authorList>
            <person name="Fracassetti M."/>
        </authorList>
    </citation>
    <scope>NUCLEOTIDE SEQUENCE [LARGE SCALE GENOMIC DNA]</scope>
</reference>
<gene>
    <name evidence="2" type="ORF">LTRI10_LOCUS28627</name>
</gene>
<keyword evidence="3" id="KW-1185">Reference proteome</keyword>
<dbReference type="AlphaFoldDB" id="A0AAV2ENZ2"/>
<feature type="compositionally biased region" description="Basic residues" evidence="1">
    <location>
        <begin position="1"/>
        <end position="11"/>
    </location>
</feature>
<protein>
    <submittedName>
        <fullName evidence="2">Uncharacterized protein</fullName>
    </submittedName>
</protein>